<evidence type="ECO:0000313" key="1">
    <source>
        <dbReference type="Proteomes" id="UP000694864"/>
    </source>
</evidence>
<proteinExistence type="predicted"/>
<gene>
    <name evidence="2 3" type="primary">LOC104716428</name>
</gene>
<reference evidence="1" key="1">
    <citation type="journal article" date="1997" name="Nucleic Acids Res.">
        <title>tRNAscan-SE: a program for improved detection of transfer RNA genes in genomic sequence.</title>
        <authorList>
            <person name="Lowe T.M."/>
            <person name="Eddy S.R."/>
        </authorList>
    </citation>
    <scope>NUCLEOTIDE SEQUENCE [LARGE SCALE GENOMIC DNA]</scope>
    <source>
        <strain evidence="1">r\DH55</strain>
    </source>
</reference>
<dbReference type="Proteomes" id="UP000694864">
    <property type="component" value="Chromosome 10"/>
</dbReference>
<protein>
    <submittedName>
        <fullName evidence="2 3">Uncharacterized protein LOC104716428</fullName>
    </submittedName>
</protein>
<name>A0ABM1QHZ2_CAMSA</name>
<reference evidence="2 3" key="3">
    <citation type="submission" date="2025-05" db="UniProtKB">
        <authorList>
            <consortium name="RefSeq"/>
        </authorList>
    </citation>
    <scope>IDENTIFICATION</scope>
    <source>
        <tissue evidence="2 3">Leaf</tissue>
    </source>
</reference>
<keyword evidence="1" id="KW-1185">Reference proteome</keyword>
<evidence type="ECO:0000313" key="3">
    <source>
        <dbReference type="RefSeq" id="XP_019086381.1"/>
    </source>
</evidence>
<dbReference type="RefSeq" id="XP_019086381.1">
    <property type="nucleotide sequence ID" value="XM_019230836.1"/>
</dbReference>
<sequence>MAIVGEIVEVQGLSGGKDGFRITSRLFFRVLSVSGGALNGFKLIFSCLMTSWTTLSHSVLSLAGSDRQRFSRTRLEDSIYKNTSQPPYLFLPALAQSNLSMVSLLGKVPSQPSNGQGDGLVSLQSGLSGSWCGFNGIFVCQLLSSKAWVGITDSSRSEMVLKNGQVSLPSTDH</sequence>
<reference evidence="1" key="2">
    <citation type="journal article" date="2014" name="Nat. Commun.">
        <title>The emerging biofuel crop Camelina sativa retains a highly undifferentiated hexaploid genome structure.</title>
        <authorList>
            <person name="Kagale S."/>
            <person name="Koh C."/>
            <person name="Nixon J."/>
            <person name="Bollina V."/>
            <person name="Clarke W.E."/>
            <person name="Tuteja R."/>
            <person name="Spillane C."/>
            <person name="Robinson S.J."/>
            <person name="Links M.G."/>
            <person name="Clarke C."/>
            <person name="Higgins E.E."/>
            <person name="Huebert T."/>
            <person name="Sharpe A.G."/>
            <person name="Parkin I.A."/>
        </authorList>
    </citation>
    <scope>NUCLEOTIDE SEQUENCE [LARGE SCALE GENOMIC DNA]</scope>
    <source>
        <strain evidence="1">r\DH55</strain>
    </source>
</reference>
<dbReference type="RefSeq" id="XP_019086380.1">
    <property type="nucleotide sequence ID" value="XM_019230835.1"/>
</dbReference>
<evidence type="ECO:0000313" key="2">
    <source>
        <dbReference type="RefSeq" id="XP_019086380.1"/>
    </source>
</evidence>
<accession>A0ABM1QHZ2</accession>
<organism evidence="1 2">
    <name type="scientific">Camelina sativa</name>
    <name type="common">False flax</name>
    <name type="synonym">Myagrum sativum</name>
    <dbReference type="NCBI Taxonomy" id="90675"/>
    <lineage>
        <taxon>Eukaryota</taxon>
        <taxon>Viridiplantae</taxon>
        <taxon>Streptophyta</taxon>
        <taxon>Embryophyta</taxon>
        <taxon>Tracheophyta</taxon>
        <taxon>Spermatophyta</taxon>
        <taxon>Magnoliopsida</taxon>
        <taxon>eudicotyledons</taxon>
        <taxon>Gunneridae</taxon>
        <taxon>Pentapetalae</taxon>
        <taxon>rosids</taxon>
        <taxon>malvids</taxon>
        <taxon>Brassicales</taxon>
        <taxon>Brassicaceae</taxon>
        <taxon>Camelineae</taxon>
        <taxon>Camelina</taxon>
    </lineage>
</organism>
<dbReference type="GeneID" id="104716428"/>